<reference evidence="2 3" key="1">
    <citation type="submission" date="2016-10" db="EMBL/GenBank/DDBJ databases">
        <authorList>
            <person name="de Groot N.N."/>
        </authorList>
    </citation>
    <scope>NUCLEOTIDE SEQUENCE [LARGE SCALE GENOMIC DNA]</scope>
    <source>
        <strain evidence="2 3">DSM 6059</strain>
    </source>
</reference>
<dbReference type="Proteomes" id="UP000198862">
    <property type="component" value="Unassembled WGS sequence"/>
</dbReference>
<evidence type="ECO:0000313" key="2">
    <source>
        <dbReference type="EMBL" id="SFC88676.1"/>
    </source>
</evidence>
<dbReference type="OrthoDB" id="6712223at2"/>
<proteinExistence type="predicted"/>
<dbReference type="EMBL" id="FOLO01000021">
    <property type="protein sequence ID" value="SFC88676.1"/>
    <property type="molecule type" value="Genomic_DNA"/>
</dbReference>
<feature type="transmembrane region" description="Helical" evidence="1">
    <location>
        <begin position="200"/>
        <end position="221"/>
    </location>
</feature>
<evidence type="ECO:0000313" key="3">
    <source>
        <dbReference type="Proteomes" id="UP000198862"/>
    </source>
</evidence>
<evidence type="ECO:0000256" key="1">
    <source>
        <dbReference type="SAM" id="Phobius"/>
    </source>
</evidence>
<feature type="transmembrane region" description="Helical" evidence="1">
    <location>
        <begin position="107"/>
        <end position="132"/>
    </location>
</feature>
<accession>A0A1I1MU55</accession>
<keyword evidence="1" id="KW-0472">Membrane</keyword>
<protein>
    <submittedName>
        <fullName evidence="2">Uncharacterized protein</fullName>
    </submittedName>
</protein>
<keyword evidence="1" id="KW-1133">Transmembrane helix</keyword>
<feature type="transmembrane region" description="Helical" evidence="1">
    <location>
        <begin position="53"/>
        <end position="70"/>
    </location>
</feature>
<dbReference type="AlphaFoldDB" id="A0A1I1MU55"/>
<feature type="transmembrane region" description="Helical" evidence="1">
    <location>
        <begin position="152"/>
        <end position="179"/>
    </location>
</feature>
<feature type="transmembrane region" description="Helical" evidence="1">
    <location>
        <begin position="76"/>
        <end position="95"/>
    </location>
</feature>
<keyword evidence="1" id="KW-0812">Transmembrane</keyword>
<keyword evidence="3" id="KW-1185">Reference proteome</keyword>
<gene>
    <name evidence="2" type="ORF">SAMN02745724_02822</name>
</gene>
<dbReference type="STRING" id="1123010.SAMN02745724_02822"/>
<name>A0A1I1MU55_9GAMM</name>
<sequence length="364" mass="41334">MLLENLKPQKHFKFLQQSIKATSNKIFEILERFLTIPRNIITAWHKLHGNQKIYVLVLGLIFYFSEQVFSGSESHVAFIGCIALIAMARELWSLFTRIWDTMFGKSIILVLYAVVANFTLALAAQKINIIVGVAPSELVYTQGLTTLMMLPFWILLLSVFALTVVFVGAQLKSVFFGILRFLRLHHAKPENKEHFSGLFLVIRILILPLVVMTLAQGLTWYSQKIHIQSLSFDITDLLSKEQKITLKSGTDNVKKELKAEMESDLNSPSANEGVPNDQSINKEAVFRVGLKLPESEPESKVSQLTLFDRAIASFVYHFEAFEFSRCKTTNKERAVPINENDILVVEKDDSDIGFKFSARLCELK</sequence>
<dbReference type="RefSeq" id="WP_091985067.1">
    <property type="nucleotide sequence ID" value="NZ_FOLO01000021.1"/>
</dbReference>
<organism evidence="2 3">
    <name type="scientific">Pseudoalteromonas denitrificans DSM 6059</name>
    <dbReference type="NCBI Taxonomy" id="1123010"/>
    <lineage>
        <taxon>Bacteria</taxon>
        <taxon>Pseudomonadati</taxon>
        <taxon>Pseudomonadota</taxon>
        <taxon>Gammaproteobacteria</taxon>
        <taxon>Alteromonadales</taxon>
        <taxon>Pseudoalteromonadaceae</taxon>
        <taxon>Pseudoalteromonas</taxon>
    </lineage>
</organism>